<comment type="catalytic activity">
    <reaction evidence="8">
        <text>chorismate + L-glutamine = anthranilate + pyruvate + L-glutamate + H(+)</text>
        <dbReference type="Rhea" id="RHEA:21732"/>
        <dbReference type="ChEBI" id="CHEBI:15361"/>
        <dbReference type="ChEBI" id="CHEBI:15378"/>
        <dbReference type="ChEBI" id="CHEBI:16567"/>
        <dbReference type="ChEBI" id="CHEBI:29748"/>
        <dbReference type="ChEBI" id="CHEBI:29985"/>
        <dbReference type="ChEBI" id="CHEBI:58359"/>
        <dbReference type="EC" id="4.1.3.27"/>
    </reaction>
</comment>
<evidence type="ECO:0000256" key="6">
    <source>
        <dbReference type="ARBA" id="ARBA00023239"/>
    </source>
</evidence>
<keyword evidence="6" id="KW-0456">Lyase</keyword>
<dbReference type="PANTHER" id="PTHR11236">
    <property type="entry name" value="AMINOBENZOATE/ANTHRANILATE SYNTHASE"/>
    <property type="match status" value="1"/>
</dbReference>
<evidence type="ECO:0000256" key="4">
    <source>
        <dbReference type="ARBA" id="ARBA00022723"/>
    </source>
</evidence>
<feature type="domain" description="Anthranilate synthase component I N-terminal" evidence="10">
    <location>
        <begin position="65"/>
        <end position="196"/>
    </location>
</feature>
<dbReference type="GO" id="GO:0000162">
    <property type="term" value="P:L-tryptophan biosynthetic process"/>
    <property type="evidence" value="ECO:0007669"/>
    <property type="project" value="TreeGrafter"/>
</dbReference>
<comment type="subunit">
    <text evidence="2">Heterotetramer consisting of two non-identical subunits: a beta subunit (TrpG) and a large alpha subunit (TrpE).</text>
</comment>
<keyword evidence="4" id="KW-0479">Metal-binding</keyword>
<dbReference type="AlphaFoldDB" id="A0A5B8TMP9"/>
<sequence>MCLPSVARRRNLPFMTRLTRSIQKRGETNEQAMAPPSVLTHYTDGGYQMTKYSVEQLTYTDATFAPETITAALRQQGQDVYLLETARYSYLGFTPALNMTYLDGELTIRDAAGQTTTQKVALKTYLEALLQQYQVERDADLPPFSGGLVGYFAYDYAKYQLTKPQPVANPLGLADAGLMLLTKVVAYDKQTQQVHLLRTIACGQENVAQQELKQLQQYLQQLQQQQVQLPRPQLKTPLTARFTQTAYEKLLQQTVAHIYRGDIFQMILSNPLRGQLLGDLLPVYQQMTAPYHFYFSQADFQIAAASPETLLRRTGQHLATFPLAGTRRRGHDAAEDLALQQELQQDTKEIAEHNMLVDLGRNDLGQVSAFGSVQVTAHMELKKFTKVMHLASTVESTAANGVTALDVLNAVFPAGTLSGAPKVSAMTLISQLEQQKRGAYGGCFGFIDFNGDADFAIGIRLAHKKGDTVTVHAGAGIVADSIPAHEYQECFNKSRAVVQALAAATKQAEVLAHVTTH</sequence>
<evidence type="ECO:0000259" key="10">
    <source>
        <dbReference type="Pfam" id="PF04715"/>
    </source>
</evidence>
<evidence type="ECO:0000256" key="7">
    <source>
        <dbReference type="ARBA" id="ARBA00025634"/>
    </source>
</evidence>
<accession>A0A5B8TMP9</accession>
<dbReference type="PANTHER" id="PTHR11236:SF48">
    <property type="entry name" value="ISOCHORISMATE SYNTHASE MENF"/>
    <property type="match status" value="1"/>
</dbReference>
<organism evidence="11 12">
    <name type="scientific">Loigolactobacillus coryniformis</name>
    <dbReference type="NCBI Taxonomy" id="1610"/>
    <lineage>
        <taxon>Bacteria</taxon>
        <taxon>Bacillati</taxon>
        <taxon>Bacillota</taxon>
        <taxon>Bacilli</taxon>
        <taxon>Lactobacillales</taxon>
        <taxon>Lactobacillaceae</taxon>
        <taxon>Loigolactobacillus</taxon>
    </lineage>
</organism>
<dbReference type="InterPro" id="IPR005801">
    <property type="entry name" value="ADC_synthase"/>
</dbReference>
<feature type="domain" description="Chorismate-utilising enzyme C-terminal" evidence="9">
    <location>
        <begin position="244"/>
        <end position="493"/>
    </location>
</feature>
<dbReference type="Pfam" id="PF04715">
    <property type="entry name" value="Anth_synt_I_N"/>
    <property type="match status" value="1"/>
</dbReference>
<evidence type="ECO:0000256" key="1">
    <source>
        <dbReference type="ARBA" id="ARBA00001946"/>
    </source>
</evidence>
<protein>
    <recommendedName>
        <fullName evidence="3">Anthranilate synthase component 1</fullName>
    </recommendedName>
</protein>
<dbReference type="GO" id="GO:0004049">
    <property type="term" value="F:anthranilate synthase activity"/>
    <property type="evidence" value="ECO:0007669"/>
    <property type="project" value="UniProtKB-EC"/>
</dbReference>
<reference evidence="11 12" key="1">
    <citation type="submission" date="2019-06" db="EMBL/GenBank/DDBJ databases">
        <title>Genome analyses of bacteria isolated from kimchi.</title>
        <authorList>
            <person name="Lee S."/>
            <person name="Ahn S."/>
            <person name="Roh S."/>
        </authorList>
    </citation>
    <scope>NUCLEOTIDE SEQUENCE [LARGE SCALE GENOMIC DNA]</scope>
    <source>
        <strain evidence="11 12">CBA3616</strain>
    </source>
</reference>
<evidence type="ECO:0000259" key="9">
    <source>
        <dbReference type="Pfam" id="PF00425"/>
    </source>
</evidence>
<dbReference type="SUPFAM" id="SSF56322">
    <property type="entry name" value="ADC synthase"/>
    <property type="match status" value="1"/>
</dbReference>
<name>A0A5B8TMP9_9LACO</name>
<dbReference type="InterPro" id="IPR006805">
    <property type="entry name" value="Anth_synth_I_N"/>
</dbReference>
<dbReference type="Pfam" id="PF00425">
    <property type="entry name" value="Chorismate_bind"/>
    <property type="match status" value="1"/>
</dbReference>
<evidence type="ECO:0000256" key="3">
    <source>
        <dbReference type="ARBA" id="ARBA00020653"/>
    </source>
</evidence>
<evidence type="ECO:0000256" key="8">
    <source>
        <dbReference type="ARBA" id="ARBA00047683"/>
    </source>
</evidence>
<comment type="function">
    <text evidence="7">Part of a heterotetrameric complex that catalyzes the two-step biosynthesis of anthranilate, an intermediate in the biosynthesis of L-tryptophan. In the first step, the glutamine-binding beta subunit (TrpG) of anthranilate synthase (AS) provides the glutamine amidotransferase activity which generates ammonia as a substrate that, along with chorismate, is used in the second step, catalyzed by the large alpha subunit of AS (TrpE) to produce anthranilate. In the absence of TrpG, TrpE can synthesize anthranilate directly from chorismate and high concentrations of ammonia.</text>
</comment>
<dbReference type="Proteomes" id="UP000321772">
    <property type="component" value="Chromosome"/>
</dbReference>
<evidence type="ECO:0000256" key="2">
    <source>
        <dbReference type="ARBA" id="ARBA00011575"/>
    </source>
</evidence>
<proteinExistence type="predicted"/>
<gene>
    <name evidence="11" type="ORF">FGL77_07460</name>
</gene>
<evidence type="ECO:0000313" key="12">
    <source>
        <dbReference type="Proteomes" id="UP000321772"/>
    </source>
</evidence>
<evidence type="ECO:0000256" key="5">
    <source>
        <dbReference type="ARBA" id="ARBA00022842"/>
    </source>
</evidence>
<dbReference type="Gene3D" id="3.60.120.10">
    <property type="entry name" value="Anthranilate synthase"/>
    <property type="match status" value="1"/>
</dbReference>
<dbReference type="InterPro" id="IPR015890">
    <property type="entry name" value="Chorismate_C"/>
</dbReference>
<dbReference type="InterPro" id="IPR019999">
    <property type="entry name" value="Anth_synth_I-like"/>
</dbReference>
<dbReference type="GO" id="GO:0046872">
    <property type="term" value="F:metal ion binding"/>
    <property type="evidence" value="ECO:0007669"/>
    <property type="project" value="UniProtKB-KW"/>
</dbReference>
<keyword evidence="5" id="KW-0460">Magnesium</keyword>
<evidence type="ECO:0000313" key="11">
    <source>
        <dbReference type="EMBL" id="QEA53154.1"/>
    </source>
</evidence>
<comment type="cofactor">
    <cofactor evidence="1">
        <name>Mg(2+)</name>
        <dbReference type="ChEBI" id="CHEBI:18420"/>
    </cofactor>
</comment>
<dbReference type="PRINTS" id="PR00095">
    <property type="entry name" value="ANTSNTHASEI"/>
</dbReference>
<dbReference type="EMBL" id="CP042392">
    <property type="protein sequence ID" value="QEA53154.1"/>
    <property type="molecule type" value="Genomic_DNA"/>
</dbReference>